<dbReference type="PANTHER" id="PTHR43877">
    <property type="entry name" value="AMINOALKYLPHOSPHONATE N-ACETYLTRANSFERASE-RELATED-RELATED"/>
    <property type="match status" value="1"/>
</dbReference>
<dbReference type="RefSeq" id="WP_146808100.1">
    <property type="nucleotide sequence ID" value="NZ_BJXX01000013.1"/>
</dbReference>
<evidence type="ECO:0000313" key="5">
    <source>
        <dbReference type="Proteomes" id="UP000321157"/>
    </source>
</evidence>
<protein>
    <submittedName>
        <fullName evidence="4">N-acetyltransferase</fullName>
    </submittedName>
</protein>
<dbReference type="SUPFAM" id="SSF55729">
    <property type="entry name" value="Acyl-CoA N-acyltransferases (Nat)"/>
    <property type="match status" value="1"/>
</dbReference>
<dbReference type="PROSITE" id="PS51186">
    <property type="entry name" value="GNAT"/>
    <property type="match status" value="1"/>
</dbReference>
<evidence type="ECO:0000259" key="3">
    <source>
        <dbReference type="PROSITE" id="PS51186"/>
    </source>
</evidence>
<dbReference type="AlphaFoldDB" id="A0A511V4V6"/>
<keyword evidence="1 4" id="KW-0808">Transferase</keyword>
<dbReference type="EMBL" id="BJXX01000013">
    <property type="protein sequence ID" value="GEN32803.1"/>
    <property type="molecule type" value="Genomic_DNA"/>
</dbReference>
<comment type="caution">
    <text evidence="4">The sequence shown here is derived from an EMBL/GenBank/DDBJ whole genome shotgun (WGS) entry which is preliminary data.</text>
</comment>
<evidence type="ECO:0000256" key="1">
    <source>
        <dbReference type="ARBA" id="ARBA00022679"/>
    </source>
</evidence>
<dbReference type="Proteomes" id="UP000321157">
    <property type="component" value="Unassembled WGS sequence"/>
</dbReference>
<evidence type="ECO:0000256" key="2">
    <source>
        <dbReference type="ARBA" id="ARBA00023315"/>
    </source>
</evidence>
<dbReference type="InterPro" id="IPR016181">
    <property type="entry name" value="Acyl_CoA_acyltransferase"/>
</dbReference>
<reference evidence="4 5" key="1">
    <citation type="submission" date="2019-07" db="EMBL/GenBank/DDBJ databases">
        <title>Whole genome shotgun sequence of Aneurinibacillus danicus NBRC 102444.</title>
        <authorList>
            <person name="Hosoyama A."/>
            <person name="Uohara A."/>
            <person name="Ohji S."/>
            <person name="Ichikawa N."/>
        </authorList>
    </citation>
    <scope>NUCLEOTIDE SEQUENCE [LARGE SCALE GENOMIC DNA]</scope>
    <source>
        <strain evidence="4 5">NBRC 102444</strain>
    </source>
</reference>
<keyword evidence="5" id="KW-1185">Reference proteome</keyword>
<dbReference type="InterPro" id="IPR050832">
    <property type="entry name" value="Bact_Acetyltransf"/>
</dbReference>
<proteinExistence type="predicted"/>
<accession>A0A511V4V6</accession>
<dbReference type="CDD" id="cd04301">
    <property type="entry name" value="NAT_SF"/>
    <property type="match status" value="1"/>
</dbReference>
<dbReference type="GO" id="GO:0016747">
    <property type="term" value="F:acyltransferase activity, transferring groups other than amino-acyl groups"/>
    <property type="evidence" value="ECO:0007669"/>
    <property type="project" value="InterPro"/>
</dbReference>
<organism evidence="4 5">
    <name type="scientific">Aneurinibacillus danicus</name>
    <dbReference type="NCBI Taxonomy" id="267746"/>
    <lineage>
        <taxon>Bacteria</taxon>
        <taxon>Bacillati</taxon>
        <taxon>Bacillota</taxon>
        <taxon>Bacilli</taxon>
        <taxon>Bacillales</taxon>
        <taxon>Paenibacillaceae</taxon>
        <taxon>Aneurinibacillus group</taxon>
        <taxon>Aneurinibacillus</taxon>
    </lineage>
</organism>
<keyword evidence="2" id="KW-0012">Acyltransferase</keyword>
<evidence type="ECO:0000313" key="4">
    <source>
        <dbReference type="EMBL" id="GEN32803.1"/>
    </source>
</evidence>
<dbReference type="Pfam" id="PF13673">
    <property type="entry name" value="Acetyltransf_10"/>
    <property type="match status" value="1"/>
</dbReference>
<name>A0A511V4V6_9BACL</name>
<sequence length="148" mass="16633">MPIYKVKRVHNEAEKEGALNVRRRVFIEEQNVPEELEVDEHDSLDASTIHILATNEQGEAVGAGRLREYKPGIGKIERVAVLSSCRGHGLGRLLMEKLEAEAKENGYGTLKLNAQLQAQPFYERLGYKPHGDTFIDANIEHIAMIKTI</sequence>
<feature type="domain" description="N-acetyltransferase" evidence="3">
    <location>
        <begin position="1"/>
        <end position="148"/>
    </location>
</feature>
<dbReference type="Gene3D" id="3.40.630.30">
    <property type="match status" value="1"/>
</dbReference>
<dbReference type="OrthoDB" id="9796171at2"/>
<dbReference type="InterPro" id="IPR000182">
    <property type="entry name" value="GNAT_dom"/>
</dbReference>
<gene>
    <name evidence="4" type="ORF">ADA01nite_02630</name>
</gene>